<protein>
    <submittedName>
        <fullName evidence="1">Uncharacterized protein</fullName>
    </submittedName>
</protein>
<keyword evidence="2" id="KW-1185">Reference proteome</keyword>
<comment type="caution">
    <text evidence="1">The sequence shown here is derived from an EMBL/GenBank/DDBJ whole genome shotgun (WGS) entry which is preliminary data.</text>
</comment>
<proteinExistence type="predicted"/>
<dbReference type="EMBL" id="AAXG02000004">
    <property type="protein sequence ID" value="EDN01700.1"/>
    <property type="molecule type" value="Genomic_DNA"/>
</dbReference>
<dbReference type="Proteomes" id="UP000003639">
    <property type="component" value="Unassembled WGS sequence"/>
</dbReference>
<gene>
    <name evidence="1" type="ORF">BACCAP_00365</name>
</gene>
<evidence type="ECO:0000313" key="2">
    <source>
        <dbReference type="Proteomes" id="UP000003639"/>
    </source>
</evidence>
<reference evidence="1 2" key="2">
    <citation type="submission" date="2007-06" db="EMBL/GenBank/DDBJ databases">
        <title>Draft genome sequence of Pseudoflavonifractor capillosus ATCC 29799.</title>
        <authorList>
            <person name="Sudarsanam P."/>
            <person name="Ley R."/>
            <person name="Guruge J."/>
            <person name="Turnbaugh P.J."/>
            <person name="Mahowald M."/>
            <person name="Liep D."/>
            <person name="Gordon J."/>
        </authorList>
    </citation>
    <scope>NUCLEOTIDE SEQUENCE [LARGE SCALE GENOMIC DNA]</scope>
    <source>
        <strain evidence="1 2">ATCC 29799</strain>
    </source>
</reference>
<organism evidence="1 2">
    <name type="scientific">Pseudoflavonifractor capillosus ATCC 29799</name>
    <dbReference type="NCBI Taxonomy" id="411467"/>
    <lineage>
        <taxon>Bacteria</taxon>
        <taxon>Bacillati</taxon>
        <taxon>Bacillota</taxon>
        <taxon>Clostridia</taxon>
        <taxon>Eubacteriales</taxon>
        <taxon>Oscillospiraceae</taxon>
        <taxon>Pseudoflavonifractor</taxon>
    </lineage>
</organism>
<accession>A6NQ95</accession>
<name>A6NQ95_9FIRM</name>
<evidence type="ECO:0000313" key="1">
    <source>
        <dbReference type="EMBL" id="EDN01700.1"/>
    </source>
</evidence>
<dbReference type="AlphaFoldDB" id="A6NQ95"/>
<sequence>MKENRQGCLSRAIKPLFQTLKKFEKVQQPVEKTFSTG</sequence>
<reference evidence="1 2" key="1">
    <citation type="submission" date="2007-04" db="EMBL/GenBank/DDBJ databases">
        <authorList>
            <person name="Fulton L."/>
            <person name="Clifton S."/>
            <person name="Fulton B."/>
            <person name="Xu J."/>
            <person name="Minx P."/>
            <person name="Pepin K.H."/>
            <person name="Johnson M."/>
            <person name="Thiruvilangam P."/>
            <person name="Bhonagiri V."/>
            <person name="Nash W.E."/>
            <person name="Mardis E.R."/>
            <person name="Wilson R.K."/>
        </authorList>
    </citation>
    <scope>NUCLEOTIDE SEQUENCE [LARGE SCALE GENOMIC DNA]</scope>
    <source>
        <strain evidence="1 2">ATCC 29799</strain>
    </source>
</reference>